<feature type="compositionally biased region" description="Basic and acidic residues" evidence="1">
    <location>
        <begin position="68"/>
        <end position="77"/>
    </location>
</feature>
<dbReference type="AlphaFoldDB" id="A0AAN9XM19"/>
<comment type="caution">
    <text evidence="2">The sequence shown here is derived from an EMBL/GenBank/DDBJ whole genome shotgun (WGS) entry which is preliminary data.</text>
</comment>
<name>A0AAN9XM19_PSOTE</name>
<reference evidence="2 3" key="1">
    <citation type="submission" date="2024-01" db="EMBL/GenBank/DDBJ databases">
        <title>The genomes of 5 underutilized Papilionoideae crops provide insights into root nodulation and disease resistanc.</title>
        <authorList>
            <person name="Jiang F."/>
        </authorList>
    </citation>
    <scope>NUCLEOTIDE SEQUENCE [LARGE SCALE GENOMIC DNA]</scope>
    <source>
        <strain evidence="2">DUOXIRENSHENG_FW03</strain>
        <tissue evidence="2">Leaves</tissue>
    </source>
</reference>
<accession>A0AAN9XM19</accession>
<evidence type="ECO:0000313" key="2">
    <source>
        <dbReference type="EMBL" id="KAK7397273.1"/>
    </source>
</evidence>
<evidence type="ECO:0000313" key="3">
    <source>
        <dbReference type="Proteomes" id="UP001386955"/>
    </source>
</evidence>
<proteinExistence type="predicted"/>
<feature type="region of interest" description="Disordered" evidence="1">
    <location>
        <begin position="36"/>
        <end position="77"/>
    </location>
</feature>
<evidence type="ECO:0000256" key="1">
    <source>
        <dbReference type="SAM" id="MobiDB-lite"/>
    </source>
</evidence>
<gene>
    <name evidence="2" type="ORF">VNO78_18440</name>
</gene>
<sequence length="95" mass="10517">MWVELSQVELLELSTNRTKGCKAVKGECLGGKCCDSFQPRRGRRQAPIRMEREGQGTSSKKVANGRIDTQKGPHGDSVEHTNLVVAVACKMDDWD</sequence>
<protein>
    <submittedName>
        <fullName evidence="2">Uncharacterized protein</fullName>
    </submittedName>
</protein>
<dbReference type="EMBL" id="JAYMYS010000004">
    <property type="protein sequence ID" value="KAK7397273.1"/>
    <property type="molecule type" value="Genomic_DNA"/>
</dbReference>
<keyword evidence="3" id="KW-1185">Reference proteome</keyword>
<organism evidence="2 3">
    <name type="scientific">Psophocarpus tetragonolobus</name>
    <name type="common">Winged bean</name>
    <name type="synonym">Dolichos tetragonolobus</name>
    <dbReference type="NCBI Taxonomy" id="3891"/>
    <lineage>
        <taxon>Eukaryota</taxon>
        <taxon>Viridiplantae</taxon>
        <taxon>Streptophyta</taxon>
        <taxon>Embryophyta</taxon>
        <taxon>Tracheophyta</taxon>
        <taxon>Spermatophyta</taxon>
        <taxon>Magnoliopsida</taxon>
        <taxon>eudicotyledons</taxon>
        <taxon>Gunneridae</taxon>
        <taxon>Pentapetalae</taxon>
        <taxon>rosids</taxon>
        <taxon>fabids</taxon>
        <taxon>Fabales</taxon>
        <taxon>Fabaceae</taxon>
        <taxon>Papilionoideae</taxon>
        <taxon>50 kb inversion clade</taxon>
        <taxon>NPAAA clade</taxon>
        <taxon>indigoferoid/millettioid clade</taxon>
        <taxon>Phaseoleae</taxon>
        <taxon>Psophocarpus</taxon>
    </lineage>
</organism>
<dbReference type="Proteomes" id="UP001386955">
    <property type="component" value="Unassembled WGS sequence"/>
</dbReference>